<organism evidence="1 2">
    <name type="scientific">Thalassiosira oceanica</name>
    <name type="common">Marine diatom</name>
    <dbReference type="NCBI Taxonomy" id="159749"/>
    <lineage>
        <taxon>Eukaryota</taxon>
        <taxon>Sar</taxon>
        <taxon>Stramenopiles</taxon>
        <taxon>Ochrophyta</taxon>
        <taxon>Bacillariophyta</taxon>
        <taxon>Coscinodiscophyceae</taxon>
        <taxon>Thalassiosirophycidae</taxon>
        <taxon>Thalassiosirales</taxon>
        <taxon>Thalassiosiraceae</taxon>
        <taxon>Thalassiosira</taxon>
    </lineage>
</organism>
<gene>
    <name evidence="1" type="ORF">THAOC_04687</name>
</gene>
<keyword evidence="2" id="KW-1185">Reference proteome</keyword>
<dbReference type="AlphaFoldDB" id="K0TNP2"/>
<name>K0TNP2_THAOC</name>
<reference evidence="1 2" key="1">
    <citation type="journal article" date="2012" name="Genome Biol.">
        <title>Genome and low-iron response of an oceanic diatom adapted to chronic iron limitation.</title>
        <authorList>
            <person name="Lommer M."/>
            <person name="Specht M."/>
            <person name="Roy A.S."/>
            <person name="Kraemer L."/>
            <person name="Andreson R."/>
            <person name="Gutowska M.A."/>
            <person name="Wolf J."/>
            <person name="Bergner S.V."/>
            <person name="Schilhabel M.B."/>
            <person name="Klostermeier U.C."/>
            <person name="Beiko R.G."/>
            <person name="Rosenstiel P."/>
            <person name="Hippler M."/>
            <person name="Laroche J."/>
        </authorList>
    </citation>
    <scope>NUCLEOTIDE SEQUENCE [LARGE SCALE GENOMIC DNA]</scope>
    <source>
        <strain evidence="1 2">CCMP1005</strain>
    </source>
</reference>
<proteinExistence type="predicted"/>
<evidence type="ECO:0000313" key="2">
    <source>
        <dbReference type="Proteomes" id="UP000266841"/>
    </source>
</evidence>
<feature type="non-terminal residue" evidence="1">
    <location>
        <position position="1"/>
    </location>
</feature>
<comment type="caution">
    <text evidence="1">The sequence shown here is derived from an EMBL/GenBank/DDBJ whole genome shotgun (WGS) entry which is preliminary data.</text>
</comment>
<evidence type="ECO:0000313" key="1">
    <source>
        <dbReference type="EMBL" id="EJK73677.1"/>
    </source>
</evidence>
<dbReference type="Proteomes" id="UP000266841">
    <property type="component" value="Unassembled WGS sequence"/>
</dbReference>
<protein>
    <submittedName>
        <fullName evidence="1">Uncharacterized protein</fullName>
    </submittedName>
</protein>
<sequence length="165" mass="18301">SGIKNEVRLAALIKARASTWPPAKNLGLAQTKQPAGEINEMAKIGTSTTFEISWSIYNILLGQPCSRRHRIWRLKLHGAAIRADIEHYRGGRQNQLSTTFLPLDSAPRELHHRDQRVDLRLLQWPTVFYAAPHHSVLAPVSNLPCFVSGFGLRTGPPKPGKTIAG</sequence>
<dbReference type="EMBL" id="AGNL01004311">
    <property type="protein sequence ID" value="EJK73677.1"/>
    <property type="molecule type" value="Genomic_DNA"/>
</dbReference>
<accession>K0TNP2</accession>